<feature type="region of interest" description="Disordered" evidence="11">
    <location>
        <begin position="386"/>
        <end position="513"/>
    </location>
</feature>
<reference evidence="14" key="3">
    <citation type="submission" date="2025-09" db="UniProtKB">
        <authorList>
            <consortium name="Ensembl"/>
        </authorList>
    </citation>
    <scope>IDENTIFICATION</scope>
    <source>
        <strain evidence="14">Glennie</strain>
    </source>
</reference>
<comment type="function">
    <text evidence="8">May act as a component of a corepressor complex that represses transcription.</text>
</comment>
<evidence type="ECO:0000259" key="13">
    <source>
        <dbReference type="PROSITE" id="PS51293"/>
    </source>
</evidence>
<dbReference type="PANTHER" id="PTHR16089">
    <property type="entry name" value="REST COREPRESSOR COREST PROTEIN-RELATED"/>
    <property type="match status" value="1"/>
</dbReference>
<evidence type="ECO:0000256" key="9">
    <source>
        <dbReference type="ARBA" id="ARBA00038011"/>
    </source>
</evidence>
<dbReference type="PANTHER" id="PTHR16089:SF12">
    <property type="entry name" value="REST COREPRESSOR 2"/>
    <property type="match status" value="1"/>
</dbReference>
<keyword evidence="4" id="KW-0805">Transcription regulation</keyword>
<feature type="compositionally biased region" description="Basic and acidic residues" evidence="11">
    <location>
        <begin position="30"/>
        <end position="43"/>
    </location>
</feature>
<feature type="compositionally biased region" description="Pro residues" evidence="11">
    <location>
        <begin position="495"/>
        <end position="513"/>
    </location>
</feature>
<dbReference type="Bgee" id="ENSOANG00000040560">
    <property type="expression patterns" value="Expressed in cerebellum and 6 other cell types or tissues"/>
</dbReference>
<feature type="region of interest" description="Disordered" evidence="11">
    <location>
        <begin position="1"/>
        <end position="43"/>
    </location>
</feature>
<evidence type="ECO:0000256" key="3">
    <source>
        <dbReference type="ARBA" id="ARBA00022737"/>
    </source>
</evidence>
<evidence type="ECO:0000256" key="6">
    <source>
        <dbReference type="ARBA" id="ARBA00023163"/>
    </source>
</evidence>
<feature type="compositionally biased region" description="Pro residues" evidence="11">
    <location>
        <begin position="424"/>
        <end position="443"/>
    </location>
</feature>
<evidence type="ECO:0000256" key="11">
    <source>
        <dbReference type="SAM" id="MobiDB-lite"/>
    </source>
</evidence>
<organism evidence="14 15">
    <name type="scientific">Ornithorhynchus anatinus</name>
    <name type="common">Duckbill platypus</name>
    <dbReference type="NCBI Taxonomy" id="9258"/>
    <lineage>
        <taxon>Eukaryota</taxon>
        <taxon>Metazoa</taxon>
        <taxon>Chordata</taxon>
        <taxon>Craniata</taxon>
        <taxon>Vertebrata</taxon>
        <taxon>Euteleostomi</taxon>
        <taxon>Mammalia</taxon>
        <taxon>Monotremata</taxon>
        <taxon>Ornithorhynchidae</taxon>
        <taxon>Ornithorhynchus</taxon>
    </lineage>
</organism>
<dbReference type="Gene3D" id="1.20.58.1880">
    <property type="match status" value="1"/>
</dbReference>
<evidence type="ECO:0000256" key="7">
    <source>
        <dbReference type="ARBA" id="ARBA00023242"/>
    </source>
</evidence>
<keyword evidence="15" id="KW-1185">Reference proteome</keyword>
<dbReference type="SUPFAM" id="SSF46689">
    <property type="entry name" value="Homeodomain-like"/>
    <property type="match status" value="2"/>
</dbReference>
<keyword evidence="2" id="KW-0678">Repressor</keyword>
<dbReference type="Ensembl" id="ENSOANT00000047395.1">
    <property type="protein sequence ID" value="ENSOANP00000034044.1"/>
    <property type="gene ID" value="ENSOANG00000040560.1"/>
</dbReference>
<dbReference type="Pfam" id="PF00249">
    <property type="entry name" value="Myb_DNA-binding"/>
    <property type="match status" value="1"/>
</dbReference>
<dbReference type="InterPro" id="IPR000949">
    <property type="entry name" value="ELM2_dom"/>
</dbReference>
<keyword evidence="3" id="KW-0677">Repeat</keyword>
<proteinExistence type="inferred from homology"/>
<protein>
    <recommendedName>
        <fullName evidence="10">REST corepressor 2</fullName>
    </recommendedName>
</protein>
<dbReference type="Pfam" id="PF01448">
    <property type="entry name" value="ELM2"/>
    <property type="match status" value="1"/>
</dbReference>
<feature type="compositionally biased region" description="Low complexity" evidence="11">
    <location>
        <begin position="444"/>
        <end position="472"/>
    </location>
</feature>
<dbReference type="PROSITE" id="PS51293">
    <property type="entry name" value="SANT"/>
    <property type="match status" value="2"/>
</dbReference>
<keyword evidence="6" id="KW-0804">Transcription</keyword>
<dbReference type="GeneTree" id="ENSGT00940000154196"/>
<reference evidence="14" key="2">
    <citation type="submission" date="2025-08" db="UniProtKB">
        <authorList>
            <consortium name="Ensembl"/>
        </authorList>
    </citation>
    <scope>IDENTIFICATION</scope>
    <source>
        <strain evidence="14">Glennie</strain>
    </source>
</reference>
<evidence type="ECO:0000256" key="5">
    <source>
        <dbReference type="ARBA" id="ARBA00023054"/>
    </source>
</evidence>
<dbReference type="PROSITE" id="PS51156">
    <property type="entry name" value="ELM2"/>
    <property type="match status" value="1"/>
</dbReference>
<evidence type="ECO:0000256" key="10">
    <source>
        <dbReference type="ARBA" id="ARBA00040517"/>
    </source>
</evidence>
<dbReference type="Gene3D" id="4.10.1240.50">
    <property type="match status" value="1"/>
</dbReference>
<dbReference type="InterPro" id="IPR049048">
    <property type="entry name" value="REST_helical"/>
</dbReference>
<dbReference type="FunFam" id="1.20.58.1880:FF:000001">
    <property type="entry name" value="REST corepressor 1"/>
    <property type="match status" value="1"/>
</dbReference>
<evidence type="ECO:0000256" key="1">
    <source>
        <dbReference type="ARBA" id="ARBA00004123"/>
    </source>
</evidence>
<dbReference type="CDD" id="cd00167">
    <property type="entry name" value="SANT"/>
    <property type="match status" value="1"/>
</dbReference>
<feature type="domain" description="ELM2" evidence="12">
    <location>
        <begin position="44"/>
        <end position="129"/>
    </location>
</feature>
<evidence type="ECO:0000256" key="4">
    <source>
        <dbReference type="ARBA" id="ARBA00023015"/>
    </source>
</evidence>
<feature type="region of interest" description="Disordered" evidence="11">
    <location>
        <begin position="185"/>
        <end position="263"/>
    </location>
</feature>
<dbReference type="InterPro" id="IPR051066">
    <property type="entry name" value="Trans_reg/Corepressor"/>
</dbReference>
<dbReference type="SMART" id="SM01189">
    <property type="entry name" value="ELM2"/>
    <property type="match status" value="1"/>
</dbReference>
<comment type="similarity">
    <text evidence="9">Belongs to the CoREST family.</text>
</comment>
<dbReference type="OMA" id="CIKQINS"/>
<sequence>MPSVMEKPGSGSGILSRSRAKTAPNGGQPHSEDDSSEEEHSHDSMIRVGTNYQAVIPECKPESPARYSNKELKGMLVWSPNHCVSDAKLDKYIAMAKEKHGYNIEQALGMLLWHKHDVEKSLADLANFTPFPDEWTVEDKVLFEQAFGFHGKCFQRIQQMLPDKLIPSLVKYYYSWKKTRSRTSVMDRQARRLGGRKERDDSDEVEESRGAVSEGEPDGGDPKRELPPPRPLSSRPGPGKKEAQLSQYRHHPLRTRRRPPKGMYLSPEGIAAVSGSPDLASLTLRGLDSQLIALKRQVQSMKQTNSSLRQVLEGGIDPLRPPEANTKFNSRWTTDEQLLAVQAIRRYGKDFGAIAEVIGNKTLAQVKTFFVSYRRRFNLEEVLQEWEAEQDGSPGEEARRGAPAPEEDDEVQITSVSCLAPAAPALPPAPPPPASLSQPPPLLRPSLPTAPTLLRQPPPLQQGRFLQPRLAPNQPPPPLIRPALAASRHNTRGGPQPPPALLGGPPEPPPPSL</sequence>
<dbReference type="AlphaFoldDB" id="A0A6I8MZD8"/>
<dbReference type="InterPro" id="IPR009057">
    <property type="entry name" value="Homeodomain-like_sf"/>
</dbReference>
<dbReference type="GO" id="GO:0005634">
    <property type="term" value="C:nucleus"/>
    <property type="evidence" value="ECO:0007669"/>
    <property type="project" value="UniProtKB-SubCell"/>
</dbReference>
<dbReference type="Gene3D" id="1.10.10.60">
    <property type="entry name" value="Homeodomain-like"/>
    <property type="match status" value="1"/>
</dbReference>
<evidence type="ECO:0000313" key="14">
    <source>
        <dbReference type="Ensembl" id="ENSOANP00000034044.1"/>
    </source>
</evidence>
<dbReference type="SMART" id="SM00717">
    <property type="entry name" value="SANT"/>
    <property type="match status" value="2"/>
</dbReference>
<evidence type="ECO:0000259" key="12">
    <source>
        <dbReference type="PROSITE" id="PS51156"/>
    </source>
</evidence>
<dbReference type="Pfam" id="PF20878">
    <property type="entry name" value="REST_helical"/>
    <property type="match status" value="1"/>
</dbReference>
<keyword evidence="7" id="KW-0539">Nucleus</keyword>
<evidence type="ECO:0000313" key="15">
    <source>
        <dbReference type="Proteomes" id="UP000002279"/>
    </source>
</evidence>
<feature type="domain" description="SANT" evidence="13">
    <location>
        <begin position="130"/>
        <end position="181"/>
    </location>
</feature>
<reference evidence="14 15" key="1">
    <citation type="journal article" date="2008" name="Nature">
        <title>Genome analysis of the platypus reveals unique signatures of evolution.</title>
        <authorList>
            <person name="Warren W.C."/>
            <person name="Hillier L.W."/>
            <person name="Marshall Graves J.A."/>
            <person name="Birney E."/>
            <person name="Ponting C.P."/>
            <person name="Grutzner F."/>
            <person name="Belov K."/>
            <person name="Miller W."/>
            <person name="Clarke L."/>
            <person name="Chinwalla A.T."/>
            <person name="Yang S.P."/>
            <person name="Heger A."/>
            <person name="Locke D.P."/>
            <person name="Miethke P."/>
            <person name="Waters P.D."/>
            <person name="Veyrunes F."/>
            <person name="Fulton L."/>
            <person name="Fulton B."/>
            <person name="Graves T."/>
            <person name="Wallis J."/>
            <person name="Puente X.S."/>
            <person name="Lopez-Otin C."/>
            <person name="Ordonez G.R."/>
            <person name="Eichler E.E."/>
            <person name="Chen L."/>
            <person name="Cheng Z."/>
            <person name="Deakin J.E."/>
            <person name="Alsop A."/>
            <person name="Thompson K."/>
            <person name="Kirby P."/>
            <person name="Papenfuss A.T."/>
            <person name="Wakefield M.J."/>
            <person name="Olender T."/>
            <person name="Lancet D."/>
            <person name="Huttley G.A."/>
            <person name="Smit A.F."/>
            <person name="Pask A."/>
            <person name="Temple-Smith P."/>
            <person name="Batzer M.A."/>
            <person name="Walker J.A."/>
            <person name="Konkel M.K."/>
            <person name="Harris R.S."/>
            <person name="Whittington C.M."/>
            <person name="Wong E.S."/>
            <person name="Gemmell N.J."/>
            <person name="Buschiazzo E."/>
            <person name="Vargas Jentzsch I.M."/>
            <person name="Merkel A."/>
            <person name="Schmitz J."/>
            <person name="Zemann A."/>
            <person name="Churakov G."/>
            <person name="Kriegs J.O."/>
            <person name="Brosius J."/>
            <person name="Murchison E.P."/>
            <person name="Sachidanandam R."/>
            <person name="Smith C."/>
            <person name="Hannon G.J."/>
            <person name="Tsend-Ayush E."/>
            <person name="McMillan D."/>
            <person name="Attenborough R."/>
            <person name="Rens W."/>
            <person name="Ferguson-Smith M."/>
            <person name="Lefevre C.M."/>
            <person name="Sharp J.A."/>
            <person name="Nicholas K.R."/>
            <person name="Ray D.A."/>
            <person name="Kube M."/>
            <person name="Reinhardt R."/>
            <person name="Pringle T.H."/>
            <person name="Taylor J."/>
            <person name="Jones R.C."/>
            <person name="Nixon B."/>
            <person name="Dacheux J.L."/>
            <person name="Niwa H."/>
            <person name="Sekita Y."/>
            <person name="Huang X."/>
            <person name="Stark A."/>
            <person name="Kheradpour P."/>
            <person name="Kellis M."/>
            <person name="Flicek P."/>
            <person name="Chen Y."/>
            <person name="Webber C."/>
            <person name="Hardison R."/>
            <person name="Nelson J."/>
            <person name="Hallsworth-Pepin K."/>
            <person name="Delehaunty K."/>
            <person name="Markovic C."/>
            <person name="Minx P."/>
            <person name="Feng Y."/>
            <person name="Kremitzki C."/>
            <person name="Mitreva M."/>
            <person name="Glasscock J."/>
            <person name="Wylie T."/>
            <person name="Wohldmann P."/>
            <person name="Thiru P."/>
            <person name="Nhan M.N."/>
            <person name="Pohl C.S."/>
            <person name="Smith S.M."/>
            <person name="Hou S."/>
            <person name="Nefedov M."/>
            <person name="de Jong P.J."/>
            <person name="Renfree M.B."/>
            <person name="Mardis E.R."/>
            <person name="Wilson R.K."/>
        </authorList>
    </citation>
    <scope>NUCLEOTIDE SEQUENCE [LARGE SCALE GENOMIC DNA]</scope>
    <source>
        <strain evidence="14 15">Glennie</strain>
    </source>
</reference>
<evidence type="ECO:0000256" key="8">
    <source>
        <dbReference type="ARBA" id="ARBA00037180"/>
    </source>
</evidence>
<keyword evidence="5" id="KW-0175">Coiled coil</keyword>
<gene>
    <name evidence="14" type="primary">RCOR2</name>
</gene>
<dbReference type="InterPro" id="IPR001005">
    <property type="entry name" value="SANT/Myb"/>
</dbReference>
<accession>A0A6I8MZD8</accession>
<dbReference type="Proteomes" id="UP000002279">
    <property type="component" value="Chromosome 3"/>
</dbReference>
<dbReference type="FunFam" id="1.10.10.60:FF:000033">
    <property type="entry name" value="REST corepressor 3"/>
    <property type="match status" value="1"/>
</dbReference>
<dbReference type="InterPro" id="IPR017884">
    <property type="entry name" value="SANT_dom"/>
</dbReference>
<name>A0A6I8MZD8_ORNAN</name>
<evidence type="ECO:0000256" key="2">
    <source>
        <dbReference type="ARBA" id="ARBA00022491"/>
    </source>
</evidence>
<feature type="domain" description="SANT" evidence="13">
    <location>
        <begin position="327"/>
        <end position="378"/>
    </location>
</feature>
<comment type="subcellular location">
    <subcellularLocation>
        <location evidence="1">Nucleus</location>
    </subcellularLocation>
</comment>
<feature type="compositionally biased region" description="Basic residues" evidence="11">
    <location>
        <begin position="248"/>
        <end position="260"/>
    </location>
</feature>
<dbReference type="FunFam" id="4.10.1240.50:FF:000002">
    <property type="entry name" value="REST corepressor isoform X1"/>
    <property type="match status" value="1"/>
</dbReference>